<feature type="domain" description="N-terminal" evidence="1">
    <location>
        <begin position="20"/>
        <end position="134"/>
    </location>
</feature>
<dbReference type="RefSeq" id="WP_345271015.1">
    <property type="nucleotide sequence ID" value="NZ_BAABHB010000017.1"/>
</dbReference>
<evidence type="ECO:0000313" key="4">
    <source>
        <dbReference type="Proteomes" id="UP001500936"/>
    </source>
</evidence>
<keyword evidence="4" id="KW-1185">Reference proteome</keyword>
<evidence type="ECO:0000259" key="1">
    <source>
        <dbReference type="Pfam" id="PF08401"/>
    </source>
</evidence>
<dbReference type="InterPro" id="IPR013610">
    <property type="entry name" value="ArdC_N"/>
</dbReference>
<sequence length="324" mass="36413">MKTRSNPKSTAVSANWKPVDIYQRVTDLIVKRMEEGFFPWRKTWLVTEDGSVELPRNYLTGRVYSGINLMLLGSLPYARPYYLTFNQVKQLGGTVRKNASGAMVVFWKVETEEEATKRGEPTSRRFLLRYYYVFNITDVEDIDFKLPVLTPVVPKPTDETVTSCRAIMDAMPNPPAIHYRNTNRAFYNAKRDMINMPKPENFETSANFAVIAFHELIHSTGHASRLNRPELAKPNKFGSRNYAKEELTAEIGACYLAAVSGIDVTQATILDNSVGYLQNWLQALKNDKTLIIKAAGLAQKAADYVLGATSAELPELEEPAVATC</sequence>
<dbReference type="Proteomes" id="UP001500936">
    <property type="component" value="Unassembled WGS sequence"/>
</dbReference>
<evidence type="ECO:0000313" key="3">
    <source>
        <dbReference type="EMBL" id="GAA4418665.1"/>
    </source>
</evidence>
<name>A0ABP8KYM1_9BACT</name>
<evidence type="ECO:0000259" key="2">
    <source>
        <dbReference type="Pfam" id="PF18818"/>
    </source>
</evidence>
<dbReference type="Pfam" id="PF18818">
    <property type="entry name" value="MPTase-PolyVal"/>
    <property type="match status" value="1"/>
</dbReference>
<accession>A0ABP8KYM1</accession>
<dbReference type="PIRSF" id="PIRSF037112">
    <property type="entry name" value="Antirestriction_ArdC"/>
    <property type="match status" value="1"/>
</dbReference>
<organism evidence="3 4">
    <name type="scientific">Nibrella viscosa</name>
    <dbReference type="NCBI Taxonomy" id="1084524"/>
    <lineage>
        <taxon>Bacteria</taxon>
        <taxon>Pseudomonadati</taxon>
        <taxon>Bacteroidota</taxon>
        <taxon>Cytophagia</taxon>
        <taxon>Cytophagales</taxon>
        <taxon>Spirosomataceae</taxon>
        <taxon>Nibrella</taxon>
    </lineage>
</organism>
<comment type="caution">
    <text evidence="3">The sequence shown here is derived from an EMBL/GenBank/DDBJ whole genome shotgun (WGS) entry which is preliminary data.</text>
</comment>
<dbReference type="Pfam" id="PF08401">
    <property type="entry name" value="ArdcN"/>
    <property type="match status" value="1"/>
</dbReference>
<dbReference type="InterPro" id="IPR041459">
    <property type="entry name" value="MPTase-PolyVal"/>
</dbReference>
<protein>
    <submittedName>
        <fullName evidence="3">Zincin-like metallopeptidase domain-containing protein</fullName>
    </submittedName>
</protein>
<dbReference type="InterPro" id="IPR017113">
    <property type="entry name" value="Antirestriction_ArdC"/>
</dbReference>
<dbReference type="EMBL" id="BAABHB010000017">
    <property type="protein sequence ID" value="GAA4418665.1"/>
    <property type="molecule type" value="Genomic_DNA"/>
</dbReference>
<proteinExistence type="predicted"/>
<reference evidence="4" key="1">
    <citation type="journal article" date="2019" name="Int. J. Syst. Evol. Microbiol.">
        <title>The Global Catalogue of Microorganisms (GCM) 10K type strain sequencing project: providing services to taxonomists for standard genome sequencing and annotation.</title>
        <authorList>
            <consortium name="The Broad Institute Genomics Platform"/>
            <consortium name="The Broad Institute Genome Sequencing Center for Infectious Disease"/>
            <person name="Wu L."/>
            <person name="Ma J."/>
        </authorList>
    </citation>
    <scope>NUCLEOTIDE SEQUENCE [LARGE SCALE GENOMIC DNA]</scope>
    <source>
        <strain evidence="4">JCM 17925</strain>
    </source>
</reference>
<feature type="domain" description="Polyvalent protein metallopeptidase" evidence="2">
    <location>
        <begin position="181"/>
        <end position="295"/>
    </location>
</feature>
<gene>
    <name evidence="3" type="ORF">GCM10023187_52290</name>
</gene>